<evidence type="ECO:0000313" key="3">
    <source>
        <dbReference type="Proteomes" id="UP000697998"/>
    </source>
</evidence>
<dbReference type="AlphaFoldDB" id="A0A935UHX7"/>
<accession>A0A935UHX7</accession>
<evidence type="ECO:0000313" key="2">
    <source>
        <dbReference type="EMBL" id="MBK7677182.1"/>
    </source>
</evidence>
<proteinExistence type="predicted"/>
<dbReference type="Proteomes" id="UP000697998">
    <property type="component" value="Unassembled WGS sequence"/>
</dbReference>
<sequence>MIIGNSKFALLALVAAGCLAAFAIGRRPRPLDRQQLEEGLRTWEDEGGNLARSGAPAMRARGGPP</sequence>
<dbReference type="EMBL" id="JADJMH010000034">
    <property type="protein sequence ID" value="MBK7677182.1"/>
    <property type="molecule type" value="Genomic_DNA"/>
</dbReference>
<evidence type="ECO:0000256" key="1">
    <source>
        <dbReference type="SAM" id="MobiDB-lite"/>
    </source>
</evidence>
<feature type="region of interest" description="Disordered" evidence="1">
    <location>
        <begin position="42"/>
        <end position="65"/>
    </location>
</feature>
<comment type="caution">
    <text evidence="2">The sequence shown here is derived from an EMBL/GenBank/DDBJ whole genome shotgun (WGS) entry which is preliminary data.</text>
</comment>
<reference evidence="2 3" key="1">
    <citation type="submission" date="2020-10" db="EMBL/GenBank/DDBJ databases">
        <title>Connecting structure to function with the recovery of over 1000 high-quality activated sludge metagenome-assembled genomes encoding full-length rRNA genes using long-read sequencing.</title>
        <authorList>
            <person name="Singleton C.M."/>
            <person name="Petriglieri F."/>
            <person name="Kristensen J.M."/>
            <person name="Kirkegaard R.H."/>
            <person name="Michaelsen T.Y."/>
            <person name="Andersen M.H."/>
            <person name="Karst S.M."/>
            <person name="Dueholm M.S."/>
            <person name="Nielsen P.H."/>
            <person name="Albertsen M."/>
        </authorList>
    </citation>
    <scope>NUCLEOTIDE SEQUENCE [LARGE SCALE GENOMIC DNA]</scope>
    <source>
        <strain evidence="2">EsbW_18-Q3-R4-48_BATAC.285</strain>
    </source>
</reference>
<organism evidence="2 3">
    <name type="scientific">Candidatus Accumulibacter proximus</name>
    <dbReference type="NCBI Taxonomy" id="2954385"/>
    <lineage>
        <taxon>Bacteria</taxon>
        <taxon>Pseudomonadati</taxon>
        <taxon>Pseudomonadota</taxon>
        <taxon>Betaproteobacteria</taxon>
        <taxon>Candidatus Accumulibacter</taxon>
    </lineage>
</organism>
<dbReference type="PROSITE" id="PS51257">
    <property type="entry name" value="PROKAR_LIPOPROTEIN"/>
    <property type="match status" value="1"/>
</dbReference>
<name>A0A935UHX7_9PROT</name>
<protein>
    <submittedName>
        <fullName evidence="2">Uncharacterized protein</fullName>
    </submittedName>
</protein>
<gene>
    <name evidence="2" type="ORF">IPJ27_21870</name>
</gene>